<dbReference type="GO" id="GO:0006457">
    <property type="term" value="P:protein folding"/>
    <property type="evidence" value="ECO:0007669"/>
    <property type="project" value="UniProtKB-UniRule"/>
</dbReference>
<keyword evidence="3 7" id="KW-0574">Periplasm</keyword>
<dbReference type="KEGG" id="lri:NCTC12151_02648"/>
<dbReference type="InterPro" id="IPR050280">
    <property type="entry name" value="OMP_Chaperone_SurA"/>
</dbReference>
<dbReference type="GO" id="GO:0030288">
    <property type="term" value="C:outer membrane-bounded periplasmic space"/>
    <property type="evidence" value="ECO:0007669"/>
    <property type="project" value="InterPro"/>
</dbReference>
<feature type="domain" description="PpiC" evidence="8">
    <location>
        <begin position="306"/>
        <end position="406"/>
    </location>
</feature>
<dbReference type="GO" id="GO:0051082">
    <property type="term" value="F:unfolded protein binding"/>
    <property type="evidence" value="ECO:0007669"/>
    <property type="project" value="UniProtKB-UniRule"/>
</dbReference>
<sequence length="458" mass="50560" precursor="true">MNPLKANDEMKKVMKNWKSLATGLALCTSVASMSLASFNALAAPQGQHVDRVAVVVNNGVILESDINTMMASVKNSARRAGQQLPDDRTLRAQITERLVVDTIIAQMGERMGIKIDDAQVDRAIADIARQNRMAPAQLKSRLAAEGINYGKYREQIRKEMLMSEVRNNEVRRRVTILPQEVDALANQISKQISGSAELNLSHILIAMPENPNAEQVAKANELATNLVEQLKNGADFGKLAASFSNDPQALKGGQMGWAKMEELPSIFSNDLQNSKKGGIVGPIRSNVGFHILKVNDIRGEQKAISVLEVHARHILIKPSIVMTDDQARAKIASLADDIKSGKTSFQEAARKYSEDPGSAQQGGDLGWSSPESYDPAFRDALMRLQKNEISQPVRSSFGWHLIQFMESRQVDKTDVAQKDRAYRMLFNRKFSEEVPSWMQEVRAGAYVKVMDNSSGAAQ</sequence>
<dbReference type="InterPro" id="IPR015391">
    <property type="entry name" value="SurA_N"/>
</dbReference>
<feature type="signal peptide" evidence="7">
    <location>
        <begin position="1"/>
        <end position="42"/>
    </location>
</feature>
<reference evidence="9 10" key="1">
    <citation type="submission" date="2018-06" db="EMBL/GenBank/DDBJ databases">
        <authorList>
            <consortium name="Pathogen Informatics"/>
            <person name="Doyle S."/>
        </authorList>
    </citation>
    <scope>NUCLEOTIDE SEQUENCE [LARGE SCALE GENOMIC DNA]</scope>
    <source>
        <strain evidence="9 10">NCTC12151</strain>
    </source>
</reference>
<organism evidence="9 10">
    <name type="scientific">Leminorella richardii</name>
    <dbReference type="NCBI Taxonomy" id="158841"/>
    <lineage>
        <taxon>Bacteria</taxon>
        <taxon>Pseudomonadati</taxon>
        <taxon>Pseudomonadota</taxon>
        <taxon>Gammaproteobacteria</taxon>
        <taxon>Enterobacterales</taxon>
        <taxon>Budviciaceae</taxon>
        <taxon>Leminorella</taxon>
    </lineage>
</organism>
<dbReference type="GO" id="GO:0043165">
    <property type="term" value="P:Gram-negative-bacterium-type cell outer membrane assembly"/>
    <property type="evidence" value="ECO:0007669"/>
    <property type="project" value="InterPro"/>
</dbReference>
<dbReference type="Proteomes" id="UP000249005">
    <property type="component" value="Chromosome 1"/>
</dbReference>
<dbReference type="SUPFAM" id="SSF109998">
    <property type="entry name" value="Triger factor/SurA peptide-binding domain-like"/>
    <property type="match status" value="1"/>
</dbReference>
<dbReference type="Gene3D" id="1.10.4030.10">
    <property type="entry name" value="Porin chaperone SurA, peptide-binding domain"/>
    <property type="match status" value="1"/>
</dbReference>
<dbReference type="Pfam" id="PF00639">
    <property type="entry name" value="Rotamase"/>
    <property type="match status" value="2"/>
</dbReference>
<proteinExistence type="inferred from homology"/>
<evidence type="ECO:0000256" key="7">
    <source>
        <dbReference type="HAMAP-Rule" id="MF_01183"/>
    </source>
</evidence>
<protein>
    <recommendedName>
        <fullName evidence="7">Chaperone SurA</fullName>
    </recommendedName>
    <alternativeName>
        <fullName evidence="7">Peptidyl-prolyl cis-trans isomerase SurA</fullName>
        <shortName evidence="7">PPIase SurA</shortName>
        <ecNumber evidence="7">5.2.1.8</ecNumber>
    </alternativeName>
    <alternativeName>
        <fullName evidence="7">Rotamase SurA</fullName>
    </alternativeName>
</protein>
<evidence type="ECO:0000256" key="5">
    <source>
        <dbReference type="ARBA" id="ARBA00023186"/>
    </source>
</evidence>
<keyword evidence="6 7" id="KW-0413">Isomerase</keyword>
<dbReference type="AlphaFoldDB" id="A0A2X4URW2"/>
<keyword evidence="10" id="KW-1185">Reference proteome</keyword>
<dbReference type="InterPro" id="IPR000297">
    <property type="entry name" value="PPIase_PpiC"/>
</dbReference>
<dbReference type="InterPro" id="IPR027304">
    <property type="entry name" value="Trigger_fact/SurA_dom_sf"/>
</dbReference>
<dbReference type="PANTHER" id="PTHR47637:SF1">
    <property type="entry name" value="CHAPERONE SURA"/>
    <property type="match status" value="1"/>
</dbReference>
<feature type="chain" id="PRO_5016184556" description="Chaperone SurA" evidence="7">
    <location>
        <begin position="43"/>
        <end position="458"/>
    </location>
</feature>
<dbReference type="EC" id="5.2.1.8" evidence="7"/>
<feature type="domain" description="PpiC" evidence="8">
    <location>
        <begin position="195"/>
        <end position="296"/>
    </location>
</feature>
<name>A0A2X4URW2_9GAMM</name>
<dbReference type="EMBL" id="LS483470">
    <property type="protein sequence ID" value="SQI42616.1"/>
    <property type="molecule type" value="Genomic_DNA"/>
</dbReference>
<dbReference type="GO" id="GO:0042277">
    <property type="term" value="F:peptide binding"/>
    <property type="evidence" value="ECO:0007669"/>
    <property type="project" value="InterPro"/>
</dbReference>
<dbReference type="Gene3D" id="3.10.50.40">
    <property type="match status" value="2"/>
</dbReference>
<dbReference type="HAMAP" id="MF_01183">
    <property type="entry name" value="Chaperone_SurA"/>
    <property type="match status" value="1"/>
</dbReference>
<evidence type="ECO:0000256" key="4">
    <source>
        <dbReference type="ARBA" id="ARBA00023110"/>
    </source>
</evidence>
<comment type="domain">
    <text evidence="7">The PPIase activity resides only in the second parvulin domain. The N-terminal region and the C-terminal tail are necessary and sufficient for the chaperone activity of SurA. The PPIase activity is dispensable for SurA to function as a chaperone. The N-terminal region and the C-terminal tail are also required for porin recognition.</text>
</comment>
<dbReference type="GO" id="GO:0003755">
    <property type="term" value="F:peptidyl-prolyl cis-trans isomerase activity"/>
    <property type="evidence" value="ECO:0007669"/>
    <property type="project" value="UniProtKB-UniRule"/>
</dbReference>
<comment type="catalytic activity">
    <reaction evidence="7">
        <text>[protein]-peptidylproline (omega=180) = [protein]-peptidylproline (omega=0)</text>
        <dbReference type="Rhea" id="RHEA:16237"/>
        <dbReference type="Rhea" id="RHEA-COMP:10747"/>
        <dbReference type="Rhea" id="RHEA-COMP:10748"/>
        <dbReference type="ChEBI" id="CHEBI:83833"/>
        <dbReference type="ChEBI" id="CHEBI:83834"/>
        <dbReference type="EC" id="5.2.1.8"/>
    </reaction>
</comment>
<evidence type="ECO:0000259" key="8">
    <source>
        <dbReference type="PROSITE" id="PS50198"/>
    </source>
</evidence>
<evidence type="ECO:0000313" key="9">
    <source>
        <dbReference type="EMBL" id="SQI42616.1"/>
    </source>
</evidence>
<comment type="function">
    <text evidence="7">Chaperone involved in the correct folding and assembly of outer membrane proteins. Recognizes specific patterns of aromatic residues and the orientation of their side chains, which are found more frequently in integral outer membrane proteins. May act in both early periplasmic and late outer membrane-associated steps of protein maturation.</text>
</comment>
<evidence type="ECO:0000256" key="2">
    <source>
        <dbReference type="ARBA" id="ARBA00022737"/>
    </source>
</evidence>
<evidence type="ECO:0000256" key="6">
    <source>
        <dbReference type="ARBA" id="ARBA00023235"/>
    </source>
</evidence>
<dbReference type="NCBIfam" id="NF008038">
    <property type="entry name" value="PRK10770.1"/>
    <property type="match status" value="1"/>
</dbReference>
<gene>
    <name evidence="7 9" type="primary">surA</name>
    <name evidence="9" type="ORF">NCTC12151_02648</name>
</gene>
<dbReference type="SUPFAM" id="SSF54534">
    <property type="entry name" value="FKBP-like"/>
    <property type="match status" value="2"/>
</dbReference>
<evidence type="ECO:0000256" key="1">
    <source>
        <dbReference type="ARBA" id="ARBA00022729"/>
    </source>
</evidence>
<keyword evidence="2 7" id="KW-0677">Repeat</keyword>
<accession>A0A2X4URW2</accession>
<comment type="subcellular location">
    <subcellularLocation>
        <location evidence="7">Periplasm</location>
    </subcellularLocation>
    <text evidence="7">Is capable of associating with the outer membrane.</text>
</comment>
<dbReference type="GO" id="GO:0050821">
    <property type="term" value="P:protein stabilization"/>
    <property type="evidence" value="ECO:0007669"/>
    <property type="project" value="InterPro"/>
</dbReference>
<dbReference type="InterPro" id="IPR023034">
    <property type="entry name" value="PPIase_SurA"/>
</dbReference>
<keyword evidence="5 7" id="KW-0143">Chaperone</keyword>
<dbReference type="Pfam" id="PF09312">
    <property type="entry name" value="SurA_N"/>
    <property type="match status" value="1"/>
</dbReference>
<keyword evidence="4 7" id="KW-0697">Rotamase</keyword>
<dbReference type="PROSITE" id="PS50198">
    <property type="entry name" value="PPIC_PPIASE_2"/>
    <property type="match status" value="2"/>
</dbReference>
<evidence type="ECO:0000313" key="10">
    <source>
        <dbReference type="Proteomes" id="UP000249005"/>
    </source>
</evidence>
<keyword evidence="1 7" id="KW-0732">Signal</keyword>
<dbReference type="InterPro" id="IPR046357">
    <property type="entry name" value="PPIase_dom_sf"/>
</dbReference>
<dbReference type="PANTHER" id="PTHR47637">
    <property type="entry name" value="CHAPERONE SURA"/>
    <property type="match status" value="1"/>
</dbReference>
<evidence type="ECO:0000256" key="3">
    <source>
        <dbReference type="ARBA" id="ARBA00022764"/>
    </source>
</evidence>